<reference evidence="2 3" key="1">
    <citation type="submission" date="2024-11" db="EMBL/GenBank/DDBJ databases">
        <title>A near-complete genome assembly of Cinchona calisaya.</title>
        <authorList>
            <person name="Lian D.C."/>
            <person name="Zhao X.W."/>
            <person name="Wei L."/>
        </authorList>
    </citation>
    <scope>NUCLEOTIDE SEQUENCE [LARGE SCALE GENOMIC DNA]</scope>
    <source>
        <tissue evidence="2">Nenye</tissue>
    </source>
</reference>
<evidence type="ECO:0000313" key="3">
    <source>
        <dbReference type="Proteomes" id="UP001630127"/>
    </source>
</evidence>
<accession>A0ABD2Y585</accession>
<gene>
    <name evidence="2" type="ORF">ACH5RR_036026</name>
</gene>
<dbReference type="Proteomes" id="UP001630127">
    <property type="component" value="Unassembled WGS sequence"/>
</dbReference>
<feature type="region of interest" description="Disordered" evidence="1">
    <location>
        <begin position="105"/>
        <end position="127"/>
    </location>
</feature>
<organism evidence="2 3">
    <name type="scientific">Cinchona calisaya</name>
    <dbReference type="NCBI Taxonomy" id="153742"/>
    <lineage>
        <taxon>Eukaryota</taxon>
        <taxon>Viridiplantae</taxon>
        <taxon>Streptophyta</taxon>
        <taxon>Embryophyta</taxon>
        <taxon>Tracheophyta</taxon>
        <taxon>Spermatophyta</taxon>
        <taxon>Magnoliopsida</taxon>
        <taxon>eudicotyledons</taxon>
        <taxon>Gunneridae</taxon>
        <taxon>Pentapetalae</taxon>
        <taxon>asterids</taxon>
        <taxon>lamiids</taxon>
        <taxon>Gentianales</taxon>
        <taxon>Rubiaceae</taxon>
        <taxon>Cinchonoideae</taxon>
        <taxon>Cinchoneae</taxon>
        <taxon>Cinchona</taxon>
    </lineage>
</organism>
<evidence type="ECO:0000256" key="1">
    <source>
        <dbReference type="SAM" id="MobiDB-lite"/>
    </source>
</evidence>
<keyword evidence="3" id="KW-1185">Reference proteome</keyword>
<sequence length="183" mass="20833">MREITNAWKVRMWHLKMLHNRNGTPVLLFFSEIRDPMKQVISAILVVVESNCPSGDDNLVTDIRITLGGGGGLGGFWPDQTRISSVNFSTTLRFVEVRIGSHTITKANESSPSAESYPEEKHSPAPDTIDDLEKFAVEEVSFDPEIPEMRLRIRVIFEKVIFESPLDAYWKKKLRDEVEAEEN</sequence>
<comment type="caution">
    <text evidence="2">The sequence shown here is derived from an EMBL/GenBank/DDBJ whole genome shotgun (WGS) entry which is preliminary data.</text>
</comment>
<evidence type="ECO:0000313" key="2">
    <source>
        <dbReference type="EMBL" id="KAL3501577.1"/>
    </source>
</evidence>
<protein>
    <submittedName>
        <fullName evidence="2">Uncharacterized protein</fullName>
    </submittedName>
</protein>
<dbReference type="EMBL" id="JBJUIK010000015">
    <property type="protein sequence ID" value="KAL3501577.1"/>
    <property type="molecule type" value="Genomic_DNA"/>
</dbReference>
<proteinExistence type="predicted"/>
<dbReference type="AlphaFoldDB" id="A0ABD2Y585"/>
<name>A0ABD2Y585_9GENT</name>